<dbReference type="CTD" id="20205179"/>
<evidence type="ECO:0000313" key="2">
    <source>
        <dbReference type="EnsemblMetazoa" id="HelroP174940"/>
    </source>
</evidence>
<reference evidence="3" key="1">
    <citation type="submission" date="2012-12" db="EMBL/GenBank/DDBJ databases">
        <authorList>
            <person name="Hellsten U."/>
            <person name="Grimwood J."/>
            <person name="Chapman J.A."/>
            <person name="Shapiro H."/>
            <person name="Aerts A."/>
            <person name="Otillar R.P."/>
            <person name="Terry A.Y."/>
            <person name="Boore J.L."/>
            <person name="Simakov O."/>
            <person name="Marletaz F."/>
            <person name="Cho S.-J."/>
            <person name="Edsinger-Gonzales E."/>
            <person name="Havlak P."/>
            <person name="Kuo D.-H."/>
            <person name="Larsson T."/>
            <person name="Lv J."/>
            <person name="Arendt D."/>
            <person name="Savage R."/>
            <person name="Osoegawa K."/>
            <person name="de Jong P."/>
            <person name="Lindberg D.R."/>
            <person name="Seaver E.C."/>
            <person name="Weisblat D.A."/>
            <person name="Putnam N.H."/>
            <person name="Grigoriev I.V."/>
            <person name="Rokhsar D.S."/>
        </authorList>
    </citation>
    <scope>NUCLEOTIDE SEQUENCE</scope>
</reference>
<dbReference type="KEGG" id="hro:HELRODRAFT_174940"/>
<reference evidence="1 3" key="2">
    <citation type="journal article" date="2013" name="Nature">
        <title>Insights into bilaterian evolution from three spiralian genomes.</title>
        <authorList>
            <person name="Simakov O."/>
            <person name="Marletaz F."/>
            <person name="Cho S.J."/>
            <person name="Edsinger-Gonzales E."/>
            <person name="Havlak P."/>
            <person name="Hellsten U."/>
            <person name="Kuo D.H."/>
            <person name="Larsson T."/>
            <person name="Lv J."/>
            <person name="Arendt D."/>
            <person name="Savage R."/>
            <person name="Osoegawa K."/>
            <person name="de Jong P."/>
            <person name="Grimwood J."/>
            <person name="Chapman J.A."/>
            <person name="Shapiro H."/>
            <person name="Aerts A."/>
            <person name="Otillar R.P."/>
            <person name="Terry A.Y."/>
            <person name="Boore J.L."/>
            <person name="Grigoriev I.V."/>
            <person name="Lindberg D.R."/>
            <person name="Seaver E.C."/>
            <person name="Weisblat D.A."/>
            <person name="Putnam N.H."/>
            <person name="Rokhsar D.S."/>
        </authorList>
    </citation>
    <scope>NUCLEOTIDE SEQUENCE</scope>
</reference>
<evidence type="ECO:0000313" key="3">
    <source>
        <dbReference type="Proteomes" id="UP000015101"/>
    </source>
</evidence>
<dbReference type="EMBL" id="KB096785">
    <property type="protein sequence ID" value="ESO01385.1"/>
    <property type="molecule type" value="Genomic_DNA"/>
</dbReference>
<dbReference type="GeneID" id="20205179"/>
<dbReference type="RefSeq" id="XP_009020621.1">
    <property type="nucleotide sequence ID" value="XM_009022373.1"/>
</dbReference>
<dbReference type="AlphaFoldDB" id="T1F8N0"/>
<accession>T1F8N0</accession>
<name>T1F8N0_HELRO</name>
<dbReference type="EnsemblMetazoa" id="HelroT174940">
    <property type="protein sequence ID" value="HelroP174940"/>
    <property type="gene ID" value="HelroG174940"/>
</dbReference>
<reference evidence="2" key="3">
    <citation type="submission" date="2015-06" db="UniProtKB">
        <authorList>
            <consortium name="EnsemblMetazoa"/>
        </authorList>
    </citation>
    <scope>IDENTIFICATION</scope>
</reference>
<organism evidence="2 3">
    <name type="scientific">Helobdella robusta</name>
    <name type="common">Californian leech</name>
    <dbReference type="NCBI Taxonomy" id="6412"/>
    <lineage>
        <taxon>Eukaryota</taxon>
        <taxon>Metazoa</taxon>
        <taxon>Spiralia</taxon>
        <taxon>Lophotrochozoa</taxon>
        <taxon>Annelida</taxon>
        <taxon>Clitellata</taxon>
        <taxon>Hirudinea</taxon>
        <taxon>Rhynchobdellida</taxon>
        <taxon>Glossiphoniidae</taxon>
        <taxon>Helobdella</taxon>
    </lineage>
</organism>
<protein>
    <submittedName>
        <fullName evidence="1 2">Uncharacterized protein</fullName>
    </submittedName>
</protein>
<dbReference type="EMBL" id="AMQM01005089">
    <property type="status" value="NOT_ANNOTATED_CDS"/>
    <property type="molecule type" value="Genomic_DNA"/>
</dbReference>
<proteinExistence type="predicted"/>
<keyword evidence="3" id="KW-1185">Reference proteome</keyword>
<evidence type="ECO:0000313" key="1">
    <source>
        <dbReference type="EMBL" id="ESO01385.1"/>
    </source>
</evidence>
<gene>
    <name evidence="2" type="primary">20205179</name>
    <name evidence="1" type="ORF">HELRODRAFT_174940</name>
</gene>
<dbReference type="Proteomes" id="UP000015101">
    <property type="component" value="Unassembled WGS sequence"/>
</dbReference>
<dbReference type="HOGENOM" id="CLU_1760775_0_0_1"/>
<dbReference type="InParanoid" id="T1F8N0"/>
<sequence>MMKNYLQLTTNLHERKECYSLNLLSKAVSLSFGLSQKIDESTEFREQGLKLKLQKMISGGSLNCLCDVYTRLKTLEKFWSCSQREIQLSERGHGQKLTTYHYLVEECNSLYRIESLLTFYGLYIYRLINNLYLRHYFCGTYHENKKMY</sequence>